<organism evidence="4 5">
    <name type="scientific">Cohnella phaseoli</name>
    <dbReference type="NCBI Taxonomy" id="456490"/>
    <lineage>
        <taxon>Bacteria</taxon>
        <taxon>Bacillati</taxon>
        <taxon>Bacillota</taxon>
        <taxon>Bacilli</taxon>
        <taxon>Bacillales</taxon>
        <taxon>Paenibacillaceae</taxon>
        <taxon>Cohnella</taxon>
    </lineage>
</organism>
<gene>
    <name evidence="4" type="ORF">DFP98_101170</name>
</gene>
<dbReference type="CDD" id="cd04733">
    <property type="entry name" value="OYE_like_2_FMN"/>
    <property type="match status" value="1"/>
</dbReference>
<dbReference type="SUPFAM" id="SSF51395">
    <property type="entry name" value="FMN-linked oxidoreductases"/>
    <property type="match status" value="1"/>
</dbReference>
<dbReference type="InterPro" id="IPR001155">
    <property type="entry name" value="OxRdtase_FMN_N"/>
</dbReference>
<comment type="caution">
    <text evidence="4">The sequence shown here is derived from an EMBL/GenBank/DDBJ whole genome shotgun (WGS) entry which is preliminary data.</text>
</comment>
<dbReference type="Proteomes" id="UP000256977">
    <property type="component" value="Unassembled WGS sequence"/>
</dbReference>
<accession>A0A3D9KSQ5</accession>
<dbReference type="PANTHER" id="PTHR43656">
    <property type="entry name" value="BINDING OXIDOREDUCTASE, PUTATIVE (AFU_ORTHOLOGUE AFUA_2G08260)-RELATED"/>
    <property type="match status" value="1"/>
</dbReference>
<dbReference type="InterPro" id="IPR013785">
    <property type="entry name" value="Aldolase_TIM"/>
</dbReference>
<keyword evidence="5" id="KW-1185">Reference proteome</keyword>
<keyword evidence="2" id="KW-0560">Oxidoreductase</keyword>
<feature type="domain" description="NADH:flavin oxidoreductase/NADH oxidase N-terminal" evidence="3">
    <location>
        <begin position="15"/>
        <end position="345"/>
    </location>
</feature>
<dbReference type="EMBL" id="QRDZ01000001">
    <property type="protein sequence ID" value="RED89199.1"/>
    <property type="molecule type" value="Genomic_DNA"/>
</dbReference>
<dbReference type="OrthoDB" id="9772736at2"/>
<dbReference type="PANTHER" id="PTHR43656:SF2">
    <property type="entry name" value="BINDING OXIDOREDUCTASE, PUTATIVE (AFU_ORTHOLOGUE AFUA_2G08260)-RELATED"/>
    <property type="match status" value="1"/>
</dbReference>
<evidence type="ECO:0000256" key="1">
    <source>
        <dbReference type="ARBA" id="ARBA00022630"/>
    </source>
</evidence>
<evidence type="ECO:0000313" key="4">
    <source>
        <dbReference type="EMBL" id="RED89199.1"/>
    </source>
</evidence>
<dbReference type="GO" id="GO:0010181">
    <property type="term" value="F:FMN binding"/>
    <property type="evidence" value="ECO:0007669"/>
    <property type="project" value="InterPro"/>
</dbReference>
<evidence type="ECO:0000259" key="3">
    <source>
        <dbReference type="Pfam" id="PF00724"/>
    </source>
</evidence>
<reference evidence="4 5" key="1">
    <citation type="submission" date="2018-07" db="EMBL/GenBank/DDBJ databases">
        <title>Genomic Encyclopedia of Type Strains, Phase III (KMG-III): the genomes of soil and plant-associated and newly described type strains.</title>
        <authorList>
            <person name="Whitman W."/>
        </authorList>
    </citation>
    <scope>NUCLEOTIDE SEQUENCE [LARGE SCALE GENOMIC DNA]</scope>
    <source>
        <strain evidence="4 5">CECT 7287</strain>
    </source>
</reference>
<name>A0A3D9KSQ5_9BACL</name>
<dbReference type="Pfam" id="PF00724">
    <property type="entry name" value="Oxidored_FMN"/>
    <property type="match status" value="1"/>
</dbReference>
<sequence>MRHNIVLAESLQLPNGTIIKNRFFKAALSESLATKDHNPTRSLVTLYETWANGGAGLVMTGNVMIDRNALGEPGNIVVDDLTNLDMLKLWAKAGTKNGTHLWMQLNHPGKQSPKTLSSQPVAPSAIPLTGNFKSFFNQPRALSEVEIKEIIYRFGNAARIAKEAGFTGVQIHAAHGYLINQFLSPYHNQRMDSWGGNLENRMKFLLEIYKEIRKQVGDTFPVGLKLNSADFQRGGFSEEESMQVIRVFSEVGIDLIEISGGNYENPAFISNAASERTREREAYFLDYADKARKIISTPLVVTGGFRSEEGMIEAIASEAIDMVGIGKGFVLVPDLPNQIFQGRYKTVQIKPIRTGVKWIDSKVIMLEIGWYEQQLERISRGKRPNPNYSVWLSLLKFTMANGFSVFQKRRG</sequence>
<dbReference type="InterPro" id="IPR051799">
    <property type="entry name" value="NADH_flavin_oxidoreductase"/>
</dbReference>
<dbReference type="AlphaFoldDB" id="A0A3D9KSQ5"/>
<dbReference type="RefSeq" id="WP_116058658.1">
    <property type="nucleotide sequence ID" value="NZ_QRDZ01000001.1"/>
</dbReference>
<keyword evidence="1" id="KW-0285">Flavoprotein</keyword>
<proteinExistence type="predicted"/>
<evidence type="ECO:0000313" key="5">
    <source>
        <dbReference type="Proteomes" id="UP000256977"/>
    </source>
</evidence>
<protein>
    <submittedName>
        <fullName evidence="4">2,4-dienoyl-CoA reductase-like NADH-dependent reductase (Old Yellow Enzyme family)</fullName>
    </submittedName>
</protein>
<evidence type="ECO:0000256" key="2">
    <source>
        <dbReference type="ARBA" id="ARBA00023002"/>
    </source>
</evidence>
<dbReference type="Gene3D" id="3.20.20.70">
    <property type="entry name" value="Aldolase class I"/>
    <property type="match status" value="1"/>
</dbReference>
<dbReference type="GO" id="GO:0016491">
    <property type="term" value="F:oxidoreductase activity"/>
    <property type="evidence" value="ECO:0007669"/>
    <property type="project" value="UniProtKB-KW"/>
</dbReference>